<name>A0A2T2YDN2_9BACT</name>
<proteinExistence type="predicted"/>
<dbReference type="InterPro" id="IPR011990">
    <property type="entry name" value="TPR-like_helical_dom_sf"/>
</dbReference>
<reference evidence="1 2" key="1">
    <citation type="submission" date="2018-03" db="EMBL/GenBank/DDBJ databases">
        <title>Adhaeribacter sp. HMF7605 Genome sequencing and assembly.</title>
        <authorList>
            <person name="Kang H."/>
            <person name="Kang J."/>
            <person name="Cha I."/>
            <person name="Kim H."/>
            <person name="Joh K."/>
        </authorList>
    </citation>
    <scope>NUCLEOTIDE SEQUENCE [LARGE SCALE GENOMIC DNA]</scope>
    <source>
        <strain evidence="1 2">HMF7605</strain>
    </source>
</reference>
<gene>
    <name evidence="1" type="ORF">AHMF7605_08785</name>
</gene>
<dbReference type="RefSeq" id="WP_106928417.1">
    <property type="nucleotide sequence ID" value="NZ_PYFT01000001.1"/>
</dbReference>
<evidence type="ECO:0000313" key="1">
    <source>
        <dbReference type="EMBL" id="PSR53614.1"/>
    </source>
</evidence>
<dbReference type="OrthoDB" id="1524733at2"/>
<dbReference type="EMBL" id="PYFT01000001">
    <property type="protein sequence ID" value="PSR53614.1"/>
    <property type="molecule type" value="Genomic_DNA"/>
</dbReference>
<keyword evidence="2" id="KW-1185">Reference proteome</keyword>
<dbReference type="AlphaFoldDB" id="A0A2T2YDN2"/>
<organism evidence="1 2">
    <name type="scientific">Adhaeribacter arboris</name>
    <dbReference type="NCBI Taxonomy" id="2072846"/>
    <lineage>
        <taxon>Bacteria</taxon>
        <taxon>Pseudomonadati</taxon>
        <taxon>Bacteroidota</taxon>
        <taxon>Cytophagia</taxon>
        <taxon>Cytophagales</taxon>
        <taxon>Hymenobacteraceae</taxon>
        <taxon>Adhaeribacter</taxon>
    </lineage>
</organism>
<dbReference type="SUPFAM" id="SSF48452">
    <property type="entry name" value="TPR-like"/>
    <property type="match status" value="1"/>
</dbReference>
<protein>
    <submittedName>
        <fullName evidence="1">Tetratricopeptide repeat protein</fullName>
    </submittedName>
</protein>
<dbReference type="Gene3D" id="1.25.40.10">
    <property type="entry name" value="Tetratricopeptide repeat domain"/>
    <property type="match status" value="1"/>
</dbReference>
<dbReference type="Proteomes" id="UP000240357">
    <property type="component" value="Unassembled WGS sequence"/>
</dbReference>
<comment type="caution">
    <text evidence="1">The sequence shown here is derived from an EMBL/GenBank/DDBJ whole genome shotgun (WGS) entry which is preliminary data.</text>
</comment>
<accession>A0A2T2YDN2</accession>
<evidence type="ECO:0000313" key="2">
    <source>
        <dbReference type="Proteomes" id="UP000240357"/>
    </source>
</evidence>
<sequence length="113" mass="13596">MERNSTRLDQLFEFYREDPNDAFTLYAIATEYLKIDPSKAMEYYQKLLQDHENYTGTYYHAGKLHESFGEKEKAEQIYKKGMLISQREGNRHAYSELQQAFNRLMDLDYEEDE</sequence>